<sequence length="92" mass="9835">MDCSICTTLPFILRPPRNTICPACYEGARSLIALTNKLDNIDKGADKSSTNSSSTTVSSPKSSKVCFVFLISSIRSIAFVLISFPASVIVIC</sequence>
<reference evidence="1" key="1">
    <citation type="submission" date="2022-02" db="EMBL/GenBank/DDBJ databases">
        <title>Plant Genome Project.</title>
        <authorList>
            <person name="Zhang R.-G."/>
        </authorList>
    </citation>
    <scope>NUCLEOTIDE SEQUENCE</scope>
    <source>
        <strain evidence="1">AT1</strain>
    </source>
</reference>
<dbReference type="EMBL" id="CM046390">
    <property type="protein sequence ID" value="KAI8564340.1"/>
    <property type="molecule type" value="Genomic_DNA"/>
</dbReference>
<gene>
    <name evidence="1" type="ORF">RHMOL_Rhmol03G0173200</name>
</gene>
<comment type="caution">
    <text evidence="1">The sequence shown here is derived from an EMBL/GenBank/DDBJ whole genome shotgun (WGS) entry which is preliminary data.</text>
</comment>
<evidence type="ECO:0000313" key="1">
    <source>
        <dbReference type="EMBL" id="KAI8564340.1"/>
    </source>
</evidence>
<dbReference type="Proteomes" id="UP001062846">
    <property type="component" value="Chromosome 3"/>
</dbReference>
<organism evidence="1 2">
    <name type="scientific">Rhododendron molle</name>
    <name type="common">Chinese azalea</name>
    <name type="synonym">Azalea mollis</name>
    <dbReference type="NCBI Taxonomy" id="49168"/>
    <lineage>
        <taxon>Eukaryota</taxon>
        <taxon>Viridiplantae</taxon>
        <taxon>Streptophyta</taxon>
        <taxon>Embryophyta</taxon>
        <taxon>Tracheophyta</taxon>
        <taxon>Spermatophyta</taxon>
        <taxon>Magnoliopsida</taxon>
        <taxon>eudicotyledons</taxon>
        <taxon>Gunneridae</taxon>
        <taxon>Pentapetalae</taxon>
        <taxon>asterids</taxon>
        <taxon>Ericales</taxon>
        <taxon>Ericaceae</taxon>
        <taxon>Ericoideae</taxon>
        <taxon>Rhodoreae</taxon>
        <taxon>Rhododendron</taxon>
    </lineage>
</organism>
<evidence type="ECO:0000313" key="2">
    <source>
        <dbReference type="Proteomes" id="UP001062846"/>
    </source>
</evidence>
<accession>A0ACC0PFR3</accession>
<protein>
    <submittedName>
        <fullName evidence="1">Uncharacterized protein</fullName>
    </submittedName>
</protein>
<name>A0ACC0PFR3_RHOML</name>
<keyword evidence="2" id="KW-1185">Reference proteome</keyword>
<proteinExistence type="predicted"/>